<feature type="domain" description="NFACT RNA-binding" evidence="3">
    <location>
        <begin position="1"/>
        <end position="94"/>
    </location>
</feature>
<dbReference type="Pfam" id="PF05670">
    <property type="entry name" value="NFACT-R_1"/>
    <property type="match status" value="1"/>
</dbReference>
<comment type="similarity">
    <text evidence="1">Belongs to the CCDC25 family.</text>
</comment>
<dbReference type="AlphaFoldDB" id="A0A2P6N1Q1"/>
<dbReference type="PANTHER" id="PTHR13049:SF2">
    <property type="entry name" value="COILED-COIL DOMAIN-CONTAINING PROTEIN 25"/>
    <property type="match status" value="1"/>
</dbReference>
<dbReference type="InterPro" id="IPR039730">
    <property type="entry name" value="Jlp2/Ccd25"/>
</dbReference>
<dbReference type="PANTHER" id="PTHR13049">
    <property type="entry name" value="DUF814-RELATED"/>
    <property type="match status" value="1"/>
</dbReference>
<keyword evidence="5" id="KW-1185">Reference proteome</keyword>
<protein>
    <recommendedName>
        <fullName evidence="3">NFACT RNA-binding domain-containing protein</fullName>
    </recommendedName>
</protein>
<evidence type="ECO:0000313" key="4">
    <source>
        <dbReference type="EMBL" id="PRP77863.1"/>
    </source>
</evidence>
<feature type="compositionally biased region" description="Basic and acidic residues" evidence="2">
    <location>
        <begin position="130"/>
        <end position="167"/>
    </location>
</feature>
<dbReference type="InterPro" id="IPR008532">
    <property type="entry name" value="NFACT_RNA-bd"/>
</dbReference>
<dbReference type="Proteomes" id="UP000241769">
    <property type="component" value="Unassembled WGS sequence"/>
</dbReference>
<dbReference type="FunCoup" id="A0A2P6N1Q1">
    <property type="interactions" value="305"/>
</dbReference>
<sequence length="185" mass="21630">MGKHKEENEDLIKYGFPEDVWFHVDKFSSAHVYLRLVEGLGIEDIPESVLEDCCQLVKYNSIEGNKENNITVVYTPWANLKKTGAMAVGQVAFHQPKEVRRYKIEKRKNEIVNRLNKTKEESFPDLAGQRAERDRVERNKVKKASAEARDLDKQRQEESAKKKEMQSYDRIMVSENMRTNREIAQ</sequence>
<evidence type="ECO:0000256" key="2">
    <source>
        <dbReference type="SAM" id="MobiDB-lite"/>
    </source>
</evidence>
<reference evidence="4 5" key="1">
    <citation type="journal article" date="2018" name="Genome Biol. Evol.">
        <title>Multiple Roots of Fruiting Body Formation in Amoebozoa.</title>
        <authorList>
            <person name="Hillmann F."/>
            <person name="Forbes G."/>
            <person name="Novohradska S."/>
            <person name="Ferling I."/>
            <person name="Riege K."/>
            <person name="Groth M."/>
            <person name="Westermann M."/>
            <person name="Marz M."/>
            <person name="Spaller T."/>
            <person name="Winckler T."/>
            <person name="Schaap P."/>
            <person name="Glockner G."/>
        </authorList>
    </citation>
    <scope>NUCLEOTIDE SEQUENCE [LARGE SCALE GENOMIC DNA]</scope>
    <source>
        <strain evidence="4 5">Jena</strain>
    </source>
</reference>
<accession>A0A2P6N1Q1</accession>
<gene>
    <name evidence="4" type="ORF">PROFUN_08537</name>
</gene>
<name>A0A2P6N1Q1_9EUKA</name>
<dbReference type="STRING" id="1890364.A0A2P6N1Q1"/>
<evidence type="ECO:0000313" key="5">
    <source>
        <dbReference type="Proteomes" id="UP000241769"/>
    </source>
</evidence>
<evidence type="ECO:0000256" key="1">
    <source>
        <dbReference type="ARBA" id="ARBA00008998"/>
    </source>
</evidence>
<dbReference type="EMBL" id="MDYQ01000251">
    <property type="protein sequence ID" value="PRP77863.1"/>
    <property type="molecule type" value="Genomic_DNA"/>
</dbReference>
<proteinExistence type="inferred from homology"/>
<organism evidence="4 5">
    <name type="scientific">Planoprotostelium fungivorum</name>
    <dbReference type="NCBI Taxonomy" id="1890364"/>
    <lineage>
        <taxon>Eukaryota</taxon>
        <taxon>Amoebozoa</taxon>
        <taxon>Evosea</taxon>
        <taxon>Variosea</taxon>
        <taxon>Cavosteliida</taxon>
        <taxon>Cavosteliaceae</taxon>
        <taxon>Planoprotostelium</taxon>
    </lineage>
</organism>
<dbReference type="OrthoDB" id="200398at2759"/>
<dbReference type="InParanoid" id="A0A2P6N1Q1"/>
<evidence type="ECO:0000259" key="3">
    <source>
        <dbReference type="Pfam" id="PF05670"/>
    </source>
</evidence>
<comment type="caution">
    <text evidence="4">The sequence shown here is derived from an EMBL/GenBank/DDBJ whole genome shotgun (WGS) entry which is preliminary data.</text>
</comment>
<feature type="region of interest" description="Disordered" evidence="2">
    <location>
        <begin position="122"/>
        <end position="185"/>
    </location>
</feature>